<proteinExistence type="predicted"/>
<evidence type="ECO:0000313" key="2">
    <source>
        <dbReference type="EMBL" id="MBL4933651.1"/>
    </source>
</evidence>
<feature type="transmembrane region" description="Helical" evidence="1">
    <location>
        <begin position="260"/>
        <end position="280"/>
    </location>
</feature>
<comment type="caution">
    <text evidence="2">The sequence shown here is derived from an EMBL/GenBank/DDBJ whole genome shotgun (WGS) entry which is preliminary data.</text>
</comment>
<feature type="transmembrane region" description="Helical" evidence="1">
    <location>
        <begin position="67"/>
        <end position="92"/>
    </location>
</feature>
<keyword evidence="1" id="KW-0472">Membrane</keyword>
<evidence type="ECO:0000313" key="3">
    <source>
        <dbReference type="Proteomes" id="UP000623681"/>
    </source>
</evidence>
<dbReference type="Proteomes" id="UP000623681">
    <property type="component" value="Unassembled WGS sequence"/>
</dbReference>
<evidence type="ECO:0000256" key="1">
    <source>
        <dbReference type="SAM" id="Phobius"/>
    </source>
</evidence>
<sequence>MRKVGSVAAYNFRGWHKNPRIIVTFALAFILCFLLSDKTVRFAHEYNTTMQLVEAFVWTFGDSNSILLSSLLLLLLFADIPFLGPGVPFYLMRIDRKIWLIGQSLYVVLATGVYLIFILFSTVLLCMSNSFINNMWSDTAAILSYSDSGKTIALPSLVKTLEMSTPYETMLTIFLLMLLYTLLMAFMMLMLNIIKGQSLSVVGVFIFSLYGFILNPQLIRAVFNLPDELMYKANVAIGWISPLNHATYNMHNFGYDLLPTLWQSCLIFILLILVCFGITLRCIRNYNFNFTGTEV</sequence>
<organism evidence="2 3">
    <name type="scientific">Clostridium paridis</name>
    <dbReference type="NCBI Taxonomy" id="2803863"/>
    <lineage>
        <taxon>Bacteria</taxon>
        <taxon>Bacillati</taxon>
        <taxon>Bacillota</taxon>
        <taxon>Clostridia</taxon>
        <taxon>Eubacteriales</taxon>
        <taxon>Clostridiaceae</taxon>
        <taxon>Clostridium</taxon>
    </lineage>
</organism>
<feature type="transmembrane region" description="Helical" evidence="1">
    <location>
        <begin position="104"/>
        <end position="125"/>
    </location>
</feature>
<dbReference type="AlphaFoldDB" id="A0A937FKJ9"/>
<keyword evidence="3" id="KW-1185">Reference proteome</keyword>
<accession>A0A937FKJ9</accession>
<keyword evidence="1" id="KW-0812">Transmembrane</keyword>
<gene>
    <name evidence="2" type="ORF">JK634_17860</name>
</gene>
<reference evidence="2" key="1">
    <citation type="submission" date="2021-01" db="EMBL/GenBank/DDBJ databases">
        <title>Genome public.</title>
        <authorList>
            <person name="Liu C."/>
            <person name="Sun Q."/>
        </authorList>
    </citation>
    <scope>NUCLEOTIDE SEQUENCE</scope>
    <source>
        <strain evidence="2">YIM B02565</strain>
    </source>
</reference>
<dbReference type="EMBL" id="JAESWA010000027">
    <property type="protein sequence ID" value="MBL4933651.1"/>
    <property type="molecule type" value="Genomic_DNA"/>
</dbReference>
<feature type="transmembrane region" description="Helical" evidence="1">
    <location>
        <begin position="170"/>
        <end position="191"/>
    </location>
</feature>
<keyword evidence="1" id="KW-1133">Transmembrane helix</keyword>
<feature type="transmembrane region" description="Helical" evidence="1">
    <location>
        <begin position="198"/>
        <end position="219"/>
    </location>
</feature>
<name>A0A937FKJ9_9CLOT</name>
<protein>
    <submittedName>
        <fullName evidence="2">Uncharacterized protein</fullName>
    </submittedName>
</protein>